<comment type="caution">
    <text evidence="1">The sequence shown here is derived from an EMBL/GenBank/DDBJ whole genome shotgun (WGS) entry which is preliminary data.</text>
</comment>
<name>A0ABR5MNW2_9BACI</name>
<evidence type="ECO:0000313" key="1">
    <source>
        <dbReference type="EMBL" id="KPH79275.1"/>
    </source>
</evidence>
<reference evidence="1 2" key="1">
    <citation type="submission" date="2015-07" db="EMBL/GenBank/DDBJ databases">
        <title>High-quality draft genome sequence of Oceanobacillus caeni HM6, a bacillus isolated from a human feces.</title>
        <authorList>
            <person name="Kumar J."/>
            <person name="Verma M.K."/>
            <person name="Pandey R."/>
            <person name="Bhambi M."/>
            <person name="Chauhan N."/>
        </authorList>
    </citation>
    <scope>NUCLEOTIDE SEQUENCE [LARGE SCALE GENOMIC DNA]</scope>
    <source>
        <strain evidence="1 2">HM6</strain>
    </source>
</reference>
<dbReference type="InterPro" id="IPR019593">
    <property type="entry name" value="Spore_coat_protein_Z/Y"/>
</dbReference>
<sequence length="156" mass="17323">MEDVLRAILEAQKKAKKEDHCKTSCEHSIKDLRSGKRKVTKNTIPFILYCGCEPFKGTGVLTYSCCKNKKKKFKTVDSFIFKIKELKGKCAVLELLAFKCDLKYSAVTKPCDGHNVCSPSCQMDGKCVDDLIKTGICINVDLSSFQAVSCLPAVKL</sequence>
<accession>A0ABR5MNW2</accession>
<gene>
    <name evidence="1" type="ORF">AFL42_00045</name>
</gene>
<dbReference type="Pfam" id="PF10612">
    <property type="entry name" value="Spore-coat_CotZ"/>
    <property type="match status" value="1"/>
</dbReference>
<proteinExistence type="predicted"/>
<organism evidence="1 2">
    <name type="scientific">Oceanobacillus caeni</name>
    <dbReference type="NCBI Taxonomy" id="405946"/>
    <lineage>
        <taxon>Bacteria</taxon>
        <taxon>Bacillati</taxon>
        <taxon>Bacillota</taxon>
        <taxon>Bacilli</taxon>
        <taxon>Bacillales</taxon>
        <taxon>Bacillaceae</taxon>
        <taxon>Oceanobacillus</taxon>
    </lineage>
</organism>
<keyword evidence="2" id="KW-1185">Reference proteome</keyword>
<protein>
    <recommendedName>
        <fullName evidence="3">Spore coat protein</fullName>
    </recommendedName>
</protein>
<dbReference type="EMBL" id="LGTK01000001">
    <property type="protein sequence ID" value="KPH79275.1"/>
    <property type="molecule type" value="Genomic_DNA"/>
</dbReference>
<evidence type="ECO:0008006" key="3">
    <source>
        <dbReference type="Google" id="ProtNLM"/>
    </source>
</evidence>
<dbReference type="Proteomes" id="UP000037854">
    <property type="component" value="Unassembled WGS sequence"/>
</dbReference>
<evidence type="ECO:0000313" key="2">
    <source>
        <dbReference type="Proteomes" id="UP000037854"/>
    </source>
</evidence>